<protein>
    <submittedName>
        <fullName evidence="6">Bacteriocin biosynthesis protein</fullName>
    </submittedName>
</protein>
<feature type="chain" id="PRO_5044585496" evidence="3">
    <location>
        <begin position="27"/>
        <end position="323"/>
    </location>
</feature>
<keyword evidence="9" id="KW-1185">Reference proteome</keyword>
<reference evidence="4" key="4">
    <citation type="journal article" date="2019" name="Int. J. Syst. Evol. Microbiol.">
        <title>Streptococcus chenjunshii sp. nov. isolated from feces of Tibetan antelopes.</title>
        <authorList>
            <person name="Tian Z."/>
            <person name="Lu S."/>
            <person name="Jin D."/>
            <person name="Yang J."/>
            <person name="Pu J."/>
            <person name="Lai X.H."/>
            <person name="Bai X.N."/>
            <person name="Wu X.M."/>
            <person name="Li J."/>
            <person name="Wang S."/>
            <person name="Xu J."/>
        </authorList>
    </citation>
    <scope>NUCLEOTIDE SEQUENCE</scope>
    <source>
        <strain evidence="4">Z15</strain>
    </source>
</reference>
<evidence type="ECO:0000313" key="5">
    <source>
        <dbReference type="EMBL" id="RFU50977.1"/>
    </source>
</evidence>
<evidence type="ECO:0000313" key="6">
    <source>
        <dbReference type="EMBL" id="RFU53369.1"/>
    </source>
</evidence>
<dbReference type="CDD" id="cd02947">
    <property type="entry name" value="TRX_family"/>
    <property type="match status" value="1"/>
</dbReference>
<dbReference type="EMBL" id="QVQY01000012">
    <property type="protein sequence ID" value="RFU50977.1"/>
    <property type="molecule type" value="Genomic_DNA"/>
</dbReference>
<dbReference type="RefSeq" id="WP_116877994.1">
    <property type="nucleotide sequence ID" value="NZ_CP031733.1"/>
</dbReference>
<reference evidence="7" key="3">
    <citation type="submission" date="2018-08" db="EMBL/GenBank/DDBJ databases">
        <title>Streptococcus chenjunshii sp. nov., isolated from stools sample of the Tibetan antelope in the Qinghai-Tibet plateau, China.</title>
        <authorList>
            <person name="Tian Z."/>
        </authorList>
    </citation>
    <scope>NUCLEOTIDE SEQUENCE [LARGE SCALE GENOMIC DNA]</scope>
    <source>
        <strain evidence="7">Z15</strain>
    </source>
</reference>
<feature type="region of interest" description="Disordered" evidence="1">
    <location>
        <begin position="45"/>
        <end position="87"/>
    </location>
</feature>
<dbReference type="Pfam" id="PF20207">
    <property type="entry name" value="DUF6568"/>
    <property type="match status" value="1"/>
</dbReference>
<dbReference type="Gene3D" id="3.40.30.10">
    <property type="entry name" value="Glutaredoxin"/>
    <property type="match status" value="1"/>
</dbReference>
<dbReference type="AlphaFoldDB" id="A0A372KM67"/>
<reference evidence="6 8" key="2">
    <citation type="submission" date="2018-08" db="EMBL/GenBank/DDBJ databases">
        <title>Draft genome of Streptococcus sp. nov. Z1.</title>
        <authorList>
            <person name="Tian Z."/>
        </authorList>
    </citation>
    <scope>NUCLEOTIDE SEQUENCE [LARGE SCALE GENOMIC DNA]</scope>
    <source>
        <strain evidence="6">Z1</strain>
        <strain evidence="8">Z1(2018)</strain>
    </source>
</reference>
<feature type="transmembrane region" description="Helical" evidence="2">
    <location>
        <begin position="294"/>
        <end position="312"/>
    </location>
</feature>
<feature type="compositionally biased region" description="Basic and acidic residues" evidence="1">
    <location>
        <begin position="45"/>
        <end position="58"/>
    </location>
</feature>
<keyword evidence="2" id="KW-0472">Membrane</keyword>
<accession>A0A372KM67</accession>
<dbReference type="Proteomes" id="UP000264056">
    <property type="component" value="Unassembled WGS sequence"/>
</dbReference>
<dbReference type="Proteomes" id="UP000262901">
    <property type="component" value="Unassembled WGS sequence"/>
</dbReference>
<dbReference type="SUPFAM" id="SSF52833">
    <property type="entry name" value="Thioredoxin-like"/>
    <property type="match status" value="1"/>
</dbReference>
<keyword evidence="2" id="KW-1133">Transmembrane helix</keyword>
<keyword evidence="2" id="KW-0812">Transmembrane</keyword>
<dbReference type="OrthoDB" id="32134at2"/>
<dbReference type="InterPro" id="IPR036249">
    <property type="entry name" value="Thioredoxin-like_sf"/>
</dbReference>
<evidence type="ECO:0000313" key="7">
    <source>
        <dbReference type="Proteomes" id="UP000246115"/>
    </source>
</evidence>
<feature type="region of interest" description="Disordered" evidence="1">
    <location>
        <begin position="235"/>
        <end position="261"/>
    </location>
</feature>
<dbReference type="InterPro" id="IPR046698">
    <property type="entry name" value="PedC-like"/>
</dbReference>
<keyword evidence="3" id="KW-0732">Signal</keyword>
<evidence type="ECO:0000256" key="2">
    <source>
        <dbReference type="SAM" id="Phobius"/>
    </source>
</evidence>
<evidence type="ECO:0000256" key="3">
    <source>
        <dbReference type="SAM" id="SignalP"/>
    </source>
</evidence>
<accession>A0A346NDP8</accession>
<feature type="compositionally biased region" description="Polar residues" evidence="1">
    <location>
        <begin position="239"/>
        <end position="256"/>
    </location>
</feature>
<evidence type="ECO:0000313" key="4">
    <source>
        <dbReference type="EMBL" id="AXQ79143.1"/>
    </source>
</evidence>
<feature type="signal peptide" evidence="3">
    <location>
        <begin position="1"/>
        <end position="26"/>
    </location>
</feature>
<evidence type="ECO:0000256" key="1">
    <source>
        <dbReference type="SAM" id="MobiDB-lite"/>
    </source>
</evidence>
<dbReference type="EMBL" id="CP031733">
    <property type="protein sequence ID" value="AXQ79143.1"/>
    <property type="molecule type" value="Genomic_DNA"/>
</dbReference>
<proteinExistence type="predicted"/>
<gene>
    <name evidence="4" type="ORF">DDV21_008635</name>
    <name evidence="5" type="ORF">DDV22_05780</name>
    <name evidence="6" type="ORF">DDV23_04920</name>
</gene>
<organism evidence="6 8">
    <name type="scientific">Streptococcus chenjunshii</name>
    <dbReference type="NCBI Taxonomy" id="2173853"/>
    <lineage>
        <taxon>Bacteria</taxon>
        <taxon>Bacillati</taxon>
        <taxon>Bacillota</taxon>
        <taxon>Bacilli</taxon>
        <taxon>Lactobacillales</taxon>
        <taxon>Streptococcaceae</taxon>
        <taxon>Streptococcus</taxon>
    </lineage>
</organism>
<dbReference type="KEGG" id="schj:DDV21_008635"/>
<evidence type="ECO:0000313" key="9">
    <source>
        <dbReference type="Proteomes" id="UP000264056"/>
    </source>
</evidence>
<sequence>MTKRYLRTILLLISAAVSMVSASAFADEENIQPADMAVAVNNTEENIKSEEADPRGEAAENSYDGTTLPAEEEAPAAVAPDEAEETEETEITMAQYEENTAAFNHVPITEVYPMFTEDGKEHVIYIGRPTCYHCRQFSPALKVFNSLIDKRLEYYNTDGEDFDEEAKHFLYATVGIPGTPTVIRLQNGKMVSAWIGSGISGQKLYEHLFYNDTPAARAEESEPADTAGETLATARDNLDSNAPRTPAALSQSQETADTAKAAPVSLEHKHLPQVHVQDISIEKKPILPHLGANASRFSFYGFMISALGFIFLKRTPKNLKKGE</sequence>
<evidence type="ECO:0000313" key="8">
    <source>
        <dbReference type="Proteomes" id="UP000262901"/>
    </source>
</evidence>
<name>A0A372KM67_9STRE</name>
<dbReference type="EMBL" id="QVQZ01000008">
    <property type="protein sequence ID" value="RFU53369.1"/>
    <property type="molecule type" value="Genomic_DNA"/>
</dbReference>
<dbReference type="Proteomes" id="UP000246115">
    <property type="component" value="Chromosome"/>
</dbReference>
<reference evidence="5 9" key="1">
    <citation type="submission" date="2018-08" db="EMBL/GenBank/DDBJ databases">
        <title>Draft genome of Streptococcus sp .nov. Z2.</title>
        <authorList>
            <person name="Tian Z."/>
        </authorList>
    </citation>
    <scope>NUCLEOTIDE SEQUENCE [LARGE SCALE GENOMIC DNA]</scope>
    <source>
        <strain evidence="5 9">Z2</strain>
    </source>
</reference>